<dbReference type="InterPro" id="IPR036625">
    <property type="entry name" value="E3-bd_dom_sf"/>
</dbReference>
<evidence type="ECO:0000256" key="3">
    <source>
        <dbReference type="ARBA" id="ARBA00022946"/>
    </source>
</evidence>
<accession>A0A8J2RWP7</accession>
<evidence type="ECO:0000259" key="5">
    <source>
        <dbReference type="PROSITE" id="PS50968"/>
    </source>
</evidence>
<evidence type="ECO:0000256" key="4">
    <source>
        <dbReference type="RuleBase" id="RU003423"/>
    </source>
</evidence>
<dbReference type="InterPro" id="IPR001078">
    <property type="entry name" value="2-oxoacid_DH_actylTfrase"/>
</dbReference>
<comment type="cofactor">
    <cofactor evidence="4">
        <name>(R)-lipoate</name>
        <dbReference type="ChEBI" id="CHEBI:83088"/>
    </cofactor>
</comment>
<organism evidence="6 7">
    <name type="scientific">Daphnia galeata</name>
    <dbReference type="NCBI Taxonomy" id="27404"/>
    <lineage>
        <taxon>Eukaryota</taxon>
        <taxon>Metazoa</taxon>
        <taxon>Ecdysozoa</taxon>
        <taxon>Arthropoda</taxon>
        <taxon>Crustacea</taxon>
        <taxon>Branchiopoda</taxon>
        <taxon>Diplostraca</taxon>
        <taxon>Cladocera</taxon>
        <taxon>Anomopoda</taxon>
        <taxon>Daphniidae</taxon>
        <taxon>Daphnia</taxon>
    </lineage>
</organism>
<protein>
    <recommendedName>
        <fullName evidence="4">Dihydrolipoamide acetyltransferase component of pyruvate dehydrogenase complex</fullName>
        <ecNumber evidence="4">2.3.1.-</ecNumber>
    </recommendedName>
</protein>
<dbReference type="GO" id="GO:0045254">
    <property type="term" value="C:pyruvate dehydrogenase complex"/>
    <property type="evidence" value="ECO:0007669"/>
    <property type="project" value="InterPro"/>
</dbReference>
<dbReference type="AlphaFoldDB" id="A0A8J2RWP7"/>
<gene>
    <name evidence="6" type="ORF">DGAL_LOCUS13513</name>
</gene>
<proteinExistence type="inferred from homology"/>
<dbReference type="PANTHER" id="PTHR23151:SF90">
    <property type="entry name" value="DIHYDROLIPOYLLYSINE-RESIDUE ACETYLTRANSFERASE COMPONENT OF PYRUVATE DEHYDROGENASE COMPLEX, MITOCHONDRIAL-RELATED"/>
    <property type="match status" value="1"/>
</dbReference>
<dbReference type="FunFam" id="2.40.50.100:FF:000010">
    <property type="entry name" value="Acetyltransferase component of pyruvate dehydrogenase complex"/>
    <property type="match status" value="1"/>
</dbReference>
<keyword evidence="7" id="KW-1185">Reference proteome</keyword>
<dbReference type="OrthoDB" id="537444at2759"/>
<dbReference type="EC" id="2.3.1.-" evidence="4"/>
<dbReference type="PROSITE" id="PS00189">
    <property type="entry name" value="LIPOYL"/>
    <property type="match status" value="1"/>
</dbReference>
<name>A0A8J2RWP7_9CRUS</name>
<dbReference type="PANTHER" id="PTHR23151">
    <property type="entry name" value="DIHYDROLIPOAMIDE ACETYL/SUCCINYL-TRANSFERASE-RELATED"/>
    <property type="match status" value="1"/>
</dbReference>
<dbReference type="PROSITE" id="PS50968">
    <property type="entry name" value="BIOTINYL_LIPOYL"/>
    <property type="match status" value="1"/>
</dbReference>
<dbReference type="GO" id="GO:0005739">
    <property type="term" value="C:mitochondrion"/>
    <property type="evidence" value="ECO:0007669"/>
    <property type="project" value="TreeGrafter"/>
</dbReference>
<dbReference type="EMBL" id="CAKKLH010000298">
    <property type="protein sequence ID" value="CAH0110019.1"/>
    <property type="molecule type" value="Genomic_DNA"/>
</dbReference>
<dbReference type="Gene3D" id="3.30.559.10">
    <property type="entry name" value="Chloramphenicol acetyltransferase-like domain"/>
    <property type="match status" value="1"/>
</dbReference>
<feature type="domain" description="Lipoyl-binding" evidence="5">
    <location>
        <begin position="43"/>
        <end position="119"/>
    </location>
</feature>
<dbReference type="InterPro" id="IPR003016">
    <property type="entry name" value="2-oxoA_DH_lipoyl-BS"/>
</dbReference>
<evidence type="ECO:0000256" key="2">
    <source>
        <dbReference type="ARBA" id="ARBA00022823"/>
    </source>
</evidence>
<dbReference type="Gene3D" id="4.10.320.10">
    <property type="entry name" value="E3-binding domain"/>
    <property type="match status" value="1"/>
</dbReference>
<dbReference type="Proteomes" id="UP000789390">
    <property type="component" value="Unassembled WGS sequence"/>
</dbReference>
<keyword evidence="4" id="KW-0012">Acyltransferase</keyword>
<dbReference type="InterPro" id="IPR023213">
    <property type="entry name" value="CAT-like_dom_sf"/>
</dbReference>
<sequence length="476" mass="51484">MASITRIRACDYLFHLNVFRSSFFKKNGTQSALWFHSSAPKHVIELKMPSLSPTMTSGTIVNWHKKEGDTISPGDVLCEIQTDKAVMAFETEEEGILAKIYVGDDSSDVQVGSLIALLAESGEDWKNVQDSETSKISSEISPKPEKSNNFIEVSQQSEGFSKKSMILGPAVRGLLQRYGLSPSNILASGPRGLLKGDVLLHIQKENLKPVPISPIEKPIISSKTAVVESKKPAVAKATVKVQNLTHEQEYQDLELSSMRRTIAKRLTASKTGIAHAYNTVNCKVDSVMNLRQKFKNEGIKFSINDIIIKAVATALDLCPDVNVIWKGDQLIQPTTVDISVAVATNSGLITPIVTDVLARGVLEIGDAVRDLAERARGGKLQLHEFQGGSFTISNLGMYGVNEFSAIINPPQCAILAVGGSRLELGDGGKPVTVMSATLSYDEEAISPVAAAVFMSTVRSLLESPQSLLLGHRSLLT</sequence>
<dbReference type="SUPFAM" id="SSF52777">
    <property type="entry name" value="CoA-dependent acyltransferases"/>
    <property type="match status" value="1"/>
</dbReference>
<comment type="similarity">
    <text evidence="1 4">Belongs to the 2-oxoacid dehydrogenase family.</text>
</comment>
<keyword evidence="2 4" id="KW-0450">Lipoyl</keyword>
<dbReference type="CDD" id="cd06849">
    <property type="entry name" value="lipoyl_domain"/>
    <property type="match status" value="1"/>
</dbReference>
<dbReference type="Gene3D" id="2.40.50.100">
    <property type="match status" value="1"/>
</dbReference>
<dbReference type="InterPro" id="IPR045257">
    <property type="entry name" value="E2/Pdx1"/>
</dbReference>
<dbReference type="GO" id="GO:0006086">
    <property type="term" value="P:pyruvate decarboxylation to acetyl-CoA"/>
    <property type="evidence" value="ECO:0007669"/>
    <property type="project" value="InterPro"/>
</dbReference>
<dbReference type="InterPro" id="IPR011053">
    <property type="entry name" value="Single_hybrid_motif"/>
</dbReference>
<evidence type="ECO:0000256" key="1">
    <source>
        <dbReference type="ARBA" id="ARBA00007317"/>
    </source>
</evidence>
<evidence type="ECO:0000313" key="7">
    <source>
        <dbReference type="Proteomes" id="UP000789390"/>
    </source>
</evidence>
<comment type="caution">
    <text evidence="6">The sequence shown here is derived from an EMBL/GenBank/DDBJ whole genome shotgun (WGS) entry which is preliminary data.</text>
</comment>
<dbReference type="GO" id="GO:0016746">
    <property type="term" value="F:acyltransferase activity"/>
    <property type="evidence" value="ECO:0007669"/>
    <property type="project" value="UniProtKB-KW"/>
</dbReference>
<dbReference type="Pfam" id="PF00364">
    <property type="entry name" value="Biotin_lipoyl"/>
    <property type="match status" value="1"/>
</dbReference>
<dbReference type="InterPro" id="IPR000089">
    <property type="entry name" value="Biotin_lipoyl"/>
</dbReference>
<evidence type="ECO:0000313" key="6">
    <source>
        <dbReference type="EMBL" id="CAH0110019.1"/>
    </source>
</evidence>
<keyword evidence="4" id="KW-0808">Transferase</keyword>
<reference evidence="6" key="1">
    <citation type="submission" date="2021-11" db="EMBL/GenBank/DDBJ databases">
        <authorList>
            <person name="Schell T."/>
        </authorList>
    </citation>
    <scope>NUCLEOTIDE SEQUENCE</scope>
    <source>
        <strain evidence="6">M5</strain>
    </source>
</reference>
<dbReference type="Pfam" id="PF00198">
    <property type="entry name" value="2-oxoacid_dh"/>
    <property type="match status" value="1"/>
</dbReference>
<keyword evidence="3" id="KW-0809">Transit peptide</keyword>
<dbReference type="SUPFAM" id="SSF51230">
    <property type="entry name" value="Single hybrid motif"/>
    <property type="match status" value="1"/>
</dbReference>